<feature type="compositionally biased region" description="Polar residues" evidence="1">
    <location>
        <begin position="156"/>
        <end position="167"/>
    </location>
</feature>
<keyword evidence="3" id="KW-1185">Reference proteome</keyword>
<dbReference type="InterPro" id="IPR018809">
    <property type="entry name" value="DUF2406"/>
</dbReference>
<dbReference type="Proteomes" id="UP001562354">
    <property type="component" value="Unassembled WGS sequence"/>
</dbReference>
<dbReference type="PANTHER" id="PTHR28186">
    <property type="entry name" value="MEIOTICALLY UP-REGULATED GENE 9 PROTEIN"/>
    <property type="match status" value="1"/>
</dbReference>
<feature type="compositionally biased region" description="Basic and acidic residues" evidence="1">
    <location>
        <begin position="342"/>
        <end position="354"/>
    </location>
</feature>
<comment type="caution">
    <text evidence="2">The sequence shown here is derived from an EMBL/GenBank/DDBJ whole genome shotgun (WGS) entry which is preliminary data.</text>
</comment>
<feature type="region of interest" description="Disordered" evidence="1">
    <location>
        <begin position="287"/>
        <end position="364"/>
    </location>
</feature>
<name>A0ABR3PC18_9PEZI</name>
<evidence type="ECO:0000313" key="2">
    <source>
        <dbReference type="EMBL" id="KAL1303707.1"/>
    </source>
</evidence>
<gene>
    <name evidence="2" type="ORF">AAFC00_007059</name>
</gene>
<feature type="region of interest" description="Disordered" evidence="1">
    <location>
        <begin position="123"/>
        <end position="269"/>
    </location>
</feature>
<dbReference type="RefSeq" id="XP_069199982.1">
    <property type="nucleotide sequence ID" value="XM_069347112.1"/>
</dbReference>
<feature type="compositionally biased region" description="Basic and acidic residues" evidence="1">
    <location>
        <begin position="133"/>
        <end position="142"/>
    </location>
</feature>
<evidence type="ECO:0000313" key="3">
    <source>
        <dbReference type="Proteomes" id="UP001562354"/>
    </source>
</evidence>
<dbReference type="PANTHER" id="PTHR28186:SF1">
    <property type="entry name" value="MEIOTICALLY UP-REGULATED GENE 9 PROTEIN"/>
    <property type="match status" value="1"/>
</dbReference>
<sequence>MDPTTPNRPRTTSRVSAWSHKSDKSNGSKPKATGPSESPADKKRRDSFWKGGSKANPNAAMNEVQPGDAAVLEKATIESLRKVQHKDRDGNIIADPDLSNPTRSRWERPLDTIRSFDKNIEAGYKRRSLSRSESYDPREQYASRRSSYIGGHDQRYQSAAPSVSQYNGGYYGQQRRPDGFQDDGTSPIAPPSRNRYNQRMGTMTRSQSSYGPASPPHGYNGHDAYEAGVASDSTGQWNYSTDPSSENSSIDRAHAAAAAAAGMKGNSPDGFAYNDGFANGAPIMEEYDSGSDGYGMSHHPRNGGPPPAPMHSQAPAVRAPIKLGGEAPISSQGGSLPSMARKAPEKEEKKEKKGFFKKRFSKSS</sequence>
<dbReference type="Pfam" id="PF10295">
    <property type="entry name" value="DUF2406"/>
    <property type="match status" value="1"/>
</dbReference>
<accession>A0ABR3PC18</accession>
<feature type="compositionally biased region" description="Polar residues" evidence="1">
    <location>
        <begin position="194"/>
        <end position="211"/>
    </location>
</feature>
<dbReference type="GeneID" id="95980758"/>
<feature type="compositionally biased region" description="Basic residues" evidence="1">
    <location>
        <begin position="355"/>
        <end position="364"/>
    </location>
</feature>
<proteinExistence type="predicted"/>
<reference evidence="2 3" key="1">
    <citation type="submission" date="2024-07" db="EMBL/GenBank/DDBJ databases">
        <title>Draft sequence of the Neodothiora populina.</title>
        <authorList>
            <person name="Drown D.D."/>
            <person name="Schuette U.S."/>
            <person name="Buechlein A.B."/>
            <person name="Rusch D.R."/>
            <person name="Winton L.W."/>
            <person name="Adams G.A."/>
        </authorList>
    </citation>
    <scope>NUCLEOTIDE SEQUENCE [LARGE SCALE GENOMIC DNA]</scope>
    <source>
        <strain evidence="2 3">CPC 39397</strain>
    </source>
</reference>
<feature type="compositionally biased region" description="Basic and acidic residues" evidence="1">
    <location>
        <begin position="39"/>
        <end position="48"/>
    </location>
</feature>
<feature type="region of interest" description="Disordered" evidence="1">
    <location>
        <begin position="1"/>
        <end position="65"/>
    </location>
</feature>
<evidence type="ECO:0000256" key="1">
    <source>
        <dbReference type="SAM" id="MobiDB-lite"/>
    </source>
</evidence>
<feature type="compositionally biased region" description="Polar residues" evidence="1">
    <location>
        <begin position="231"/>
        <end position="248"/>
    </location>
</feature>
<dbReference type="EMBL" id="JBFMKM010000010">
    <property type="protein sequence ID" value="KAL1303707.1"/>
    <property type="molecule type" value="Genomic_DNA"/>
</dbReference>
<feature type="region of interest" description="Disordered" evidence="1">
    <location>
        <begin position="82"/>
        <end position="110"/>
    </location>
</feature>
<organism evidence="2 3">
    <name type="scientific">Neodothiora populina</name>
    <dbReference type="NCBI Taxonomy" id="2781224"/>
    <lineage>
        <taxon>Eukaryota</taxon>
        <taxon>Fungi</taxon>
        <taxon>Dikarya</taxon>
        <taxon>Ascomycota</taxon>
        <taxon>Pezizomycotina</taxon>
        <taxon>Dothideomycetes</taxon>
        <taxon>Dothideomycetidae</taxon>
        <taxon>Dothideales</taxon>
        <taxon>Dothioraceae</taxon>
        <taxon>Neodothiora</taxon>
    </lineage>
</organism>
<feature type="compositionally biased region" description="Low complexity" evidence="1">
    <location>
        <begin position="1"/>
        <end position="14"/>
    </location>
</feature>
<protein>
    <submittedName>
        <fullName evidence="2">Uncharacterized protein</fullName>
    </submittedName>
</protein>